<feature type="coiled-coil region" evidence="1">
    <location>
        <begin position="274"/>
        <end position="305"/>
    </location>
</feature>
<evidence type="ECO:0000313" key="3">
    <source>
        <dbReference type="EMBL" id="MBT2990874.1"/>
    </source>
</evidence>
<sequence>MPQSVPYIVFVAKQLEIQELKRLKTRSSLVGIIGHMIHVLQSERGASSIYLASSGRRFESTRLALISESEAVENSLRNKIEAELDYSSHSNAKIISLMAWVLLGFDALPELRKRVGEQKLTGSESVAAFSRLIAGLISLIFELADAAIDPDSTRLLVSLFNLIEGKELAGQERAMGALAFGSGQCDTPLQQRIVHLIDAQRRNFRISLEFSEESIQVQWQGMEAMPCADELQHLRNILTMADANTPLDPNLIDRWFDCCSERITAIWSIQCEMVERLQSRCAALIAEAEQELLDSKGLLQALRESPPARTGVIDRFFDPDLQVEQSLSFRPTSVEGQDGSHTVIDLLQAQSLRLANMEVELEKAKRALNERKIIERAKGILMARYNLSEEEAYKKLRTASMDKNIRLVDVAESILPLS</sequence>
<accession>A0A944QWA9</accession>
<dbReference type="InterPro" id="IPR005561">
    <property type="entry name" value="ANTAR"/>
</dbReference>
<name>A0A944QWA9_9GAMM</name>
<dbReference type="Pfam" id="PF08376">
    <property type="entry name" value="NIT"/>
    <property type="match status" value="1"/>
</dbReference>
<feature type="coiled-coil region" evidence="1">
    <location>
        <begin position="347"/>
        <end position="374"/>
    </location>
</feature>
<dbReference type="GO" id="GO:0003723">
    <property type="term" value="F:RNA binding"/>
    <property type="evidence" value="ECO:0007669"/>
    <property type="project" value="InterPro"/>
</dbReference>
<dbReference type="InterPro" id="IPR011006">
    <property type="entry name" value="CheY-like_superfamily"/>
</dbReference>
<evidence type="ECO:0000313" key="4">
    <source>
        <dbReference type="Proteomes" id="UP000770889"/>
    </source>
</evidence>
<dbReference type="Gene3D" id="1.10.10.10">
    <property type="entry name" value="Winged helix-like DNA-binding domain superfamily/Winged helix DNA-binding domain"/>
    <property type="match status" value="1"/>
</dbReference>
<dbReference type="InterPro" id="IPR036388">
    <property type="entry name" value="WH-like_DNA-bd_sf"/>
</dbReference>
<dbReference type="AlphaFoldDB" id="A0A944QWA9"/>
<dbReference type="Proteomes" id="UP000770889">
    <property type="component" value="Unassembled WGS sequence"/>
</dbReference>
<dbReference type="InterPro" id="IPR013587">
    <property type="entry name" value="Nitrate/nitrite_sensing"/>
</dbReference>
<gene>
    <name evidence="3" type="ORF">KME65_18095</name>
</gene>
<proteinExistence type="predicted"/>
<reference evidence="3 4" key="1">
    <citation type="submission" date="2021-05" db="EMBL/GenBank/DDBJ databases">
        <title>Genetic and Functional Diversity in Clade A Lucinid endosymbionts from the Bahamas.</title>
        <authorList>
            <person name="Giani N.M."/>
            <person name="Engel A.S."/>
            <person name="Campbell B.J."/>
        </authorList>
    </citation>
    <scope>NUCLEOTIDE SEQUENCE [LARGE SCALE GENOMIC DNA]</scope>
    <source>
        <strain evidence="3">LUC16012Gg_MoonRockCtena</strain>
    </source>
</reference>
<evidence type="ECO:0000256" key="1">
    <source>
        <dbReference type="SAM" id="Coils"/>
    </source>
</evidence>
<dbReference type="SMART" id="SM01012">
    <property type="entry name" value="ANTAR"/>
    <property type="match status" value="1"/>
</dbReference>
<comment type="caution">
    <text evidence="3">The sequence shown here is derived from an EMBL/GenBank/DDBJ whole genome shotgun (WGS) entry which is preliminary data.</text>
</comment>
<keyword evidence="1" id="KW-0175">Coiled coil</keyword>
<dbReference type="Pfam" id="PF03861">
    <property type="entry name" value="ANTAR"/>
    <property type="match status" value="1"/>
</dbReference>
<protein>
    <submittedName>
        <fullName evidence="3">Nitrate- and nitrite sensing domain-containing protein</fullName>
    </submittedName>
</protein>
<dbReference type="EMBL" id="JAHHGM010000023">
    <property type="protein sequence ID" value="MBT2990874.1"/>
    <property type="molecule type" value="Genomic_DNA"/>
</dbReference>
<organism evidence="3 4">
    <name type="scientific">Candidatus Thiodiazotropha taylori</name>
    <dbReference type="NCBI Taxonomy" id="2792791"/>
    <lineage>
        <taxon>Bacteria</taxon>
        <taxon>Pseudomonadati</taxon>
        <taxon>Pseudomonadota</taxon>
        <taxon>Gammaproteobacteria</taxon>
        <taxon>Chromatiales</taxon>
        <taxon>Sedimenticolaceae</taxon>
        <taxon>Candidatus Thiodiazotropha</taxon>
    </lineage>
</organism>
<feature type="domain" description="ANTAR" evidence="2">
    <location>
        <begin position="354"/>
        <end position="415"/>
    </location>
</feature>
<dbReference type="PROSITE" id="PS50921">
    <property type="entry name" value="ANTAR"/>
    <property type="match status" value="1"/>
</dbReference>
<evidence type="ECO:0000259" key="2">
    <source>
        <dbReference type="PROSITE" id="PS50921"/>
    </source>
</evidence>
<dbReference type="SUPFAM" id="SSF52172">
    <property type="entry name" value="CheY-like"/>
    <property type="match status" value="1"/>
</dbReference>